<dbReference type="Proteomes" id="UP000648984">
    <property type="component" value="Unassembled WGS sequence"/>
</dbReference>
<keyword evidence="7 8" id="KW-0472">Membrane</keyword>
<evidence type="ECO:0000256" key="4">
    <source>
        <dbReference type="ARBA" id="ARBA00022475"/>
    </source>
</evidence>
<feature type="transmembrane region" description="Helical" evidence="8">
    <location>
        <begin position="99"/>
        <end position="119"/>
    </location>
</feature>
<dbReference type="PANTHER" id="PTHR36838:SF3">
    <property type="entry name" value="TRANSPORTER AUXIN EFFLUX CARRIER EC FAMILY"/>
    <property type="match status" value="1"/>
</dbReference>
<keyword evidence="6 8" id="KW-1133">Transmembrane helix</keyword>
<feature type="transmembrane region" description="Helical" evidence="8">
    <location>
        <begin position="256"/>
        <end position="276"/>
    </location>
</feature>
<feature type="transmembrane region" description="Helical" evidence="8">
    <location>
        <begin position="288"/>
        <end position="308"/>
    </location>
</feature>
<evidence type="ECO:0000256" key="5">
    <source>
        <dbReference type="ARBA" id="ARBA00022692"/>
    </source>
</evidence>
<reference evidence="9 10" key="1">
    <citation type="submission" date="2019-12" db="EMBL/GenBank/DDBJ databases">
        <title>Comparative genomics gives insights into the taxonomy of the Azoarcus-Aromatoleum group and reveals separate origins of nif in the plant-associated Azoarcus and non-plant-associated Aromatoleum sub-groups.</title>
        <authorList>
            <person name="Lafos M."/>
            <person name="Maluk M."/>
            <person name="Batista M."/>
            <person name="Junghare M."/>
            <person name="Carmona M."/>
            <person name="Faoro H."/>
            <person name="Cruz L.M."/>
            <person name="Battistoni F."/>
            <person name="De Souza E."/>
            <person name="Pedrosa F."/>
            <person name="Chen W.-M."/>
            <person name="Poole P.S."/>
            <person name="Dixon R.A."/>
            <person name="James E.K."/>
        </authorList>
    </citation>
    <scope>NUCLEOTIDE SEQUENCE [LARGE SCALE GENOMIC DNA]</scope>
    <source>
        <strain evidence="9 10">22Lin</strain>
    </source>
</reference>
<dbReference type="Gene3D" id="1.20.1530.20">
    <property type="match status" value="1"/>
</dbReference>
<protein>
    <submittedName>
        <fullName evidence="9">AEC family transporter</fullName>
    </submittedName>
</protein>
<dbReference type="Pfam" id="PF03547">
    <property type="entry name" value="Mem_trans"/>
    <property type="match status" value="1"/>
</dbReference>
<keyword evidence="10" id="KW-1185">Reference proteome</keyword>
<name>A0ABX1Q9I6_9RHOO</name>
<evidence type="ECO:0000256" key="3">
    <source>
        <dbReference type="ARBA" id="ARBA00022448"/>
    </source>
</evidence>
<comment type="subcellular location">
    <subcellularLocation>
        <location evidence="1">Cell membrane</location>
        <topology evidence="1">Multi-pass membrane protein</topology>
    </subcellularLocation>
</comment>
<feature type="transmembrane region" description="Helical" evidence="8">
    <location>
        <begin position="6"/>
        <end position="22"/>
    </location>
</feature>
<comment type="similarity">
    <text evidence="2">Belongs to the auxin efflux carrier (TC 2.A.69) family.</text>
</comment>
<comment type="caution">
    <text evidence="9">The sequence shown here is derived from an EMBL/GenBank/DDBJ whole genome shotgun (WGS) entry which is preliminary data.</text>
</comment>
<evidence type="ECO:0000256" key="8">
    <source>
        <dbReference type="SAM" id="Phobius"/>
    </source>
</evidence>
<keyword evidence="3" id="KW-0813">Transport</keyword>
<feature type="transmembrane region" description="Helical" evidence="8">
    <location>
        <begin position="231"/>
        <end position="250"/>
    </location>
</feature>
<proteinExistence type="inferred from homology"/>
<evidence type="ECO:0000256" key="7">
    <source>
        <dbReference type="ARBA" id="ARBA00023136"/>
    </source>
</evidence>
<evidence type="ECO:0000256" key="6">
    <source>
        <dbReference type="ARBA" id="ARBA00022989"/>
    </source>
</evidence>
<feature type="transmembrane region" description="Helical" evidence="8">
    <location>
        <begin position="125"/>
        <end position="146"/>
    </location>
</feature>
<sequence>MLEIFTITGPVFIVIAIGFAAVRSGLFDKAETRILGKFAINVALPAMLLKALTERPFAEIMNTGYLAAYALGSLAAFAIGIAVARYAQHKSLQLSAIQGMGMSLSNSGFIGYPIVLQLLGPPAAIALALCFLVENLLIVPLALSLAEGSNGNGDKVHKVVLATFARLGKNPLIIAIVAGFTCALLGIRLPTPAARAIEMLSLAAAGIALFVIGGTLVGLKVAGMRRDMAQIVAGKLLLHPLAVFVALWLLPPLDPALRIAAITFACMPMASIYPIIAQKFGHEQLAAAALMAATVTGFFSISAVIWLLRPTLA</sequence>
<keyword evidence="5 8" id="KW-0812">Transmembrane</keyword>
<organism evidence="9 10">
    <name type="scientific">Aromatoleum diolicum</name>
    <dbReference type="NCBI Taxonomy" id="75796"/>
    <lineage>
        <taxon>Bacteria</taxon>
        <taxon>Pseudomonadati</taxon>
        <taxon>Pseudomonadota</taxon>
        <taxon>Betaproteobacteria</taxon>
        <taxon>Rhodocyclales</taxon>
        <taxon>Rhodocyclaceae</taxon>
        <taxon>Aromatoleum</taxon>
    </lineage>
</organism>
<accession>A0ABX1Q9I6</accession>
<dbReference type="EMBL" id="WTVQ01000010">
    <property type="protein sequence ID" value="NMG74700.1"/>
    <property type="molecule type" value="Genomic_DNA"/>
</dbReference>
<feature type="transmembrane region" description="Helical" evidence="8">
    <location>
        <begin position="199"/>
        <end position="219"/>
    </location>
</feature>
<feature type="transmembrane region" description="Helical" evidence="8">
    <location>
        <begin position="65"/>
        <end position="87"/>
    </location>
</feature>
<evidence type="ECO:0000256" key="1">
    <source>
        <dbReference type="ARBA" id="ARBA00004651"/>
    </source>
</evidence>
<evidence type="ECO:0000313" key="9">
    <source>
        <dbReference type="EMBL" id="NMG74700.1"/>
    </source>
</evidence>
<keyword evidence="4" id="KW-1003">Cell membrane</keyword>
<evidence type="ECO:0000313" key="10">
    <source>
        <dbReference type="Proteomes" id="UP000648984"/>
    </source>
</evidence>
<feature type="transmembrane region" description="Helical" evidence="8">
    <location>
        <begin position="167"/>
        <end position="187"/>
    </location>
</feature>
<dbReference type="PANTHER" id="PTHR36838">
    <property type="entry name" value="AUXIN EFFLUX CARRIER FAMILY PROTEIN"/>
    <property type="match status" value="1"/>
</dbReference>
<gene>
    <name evidence="9" type="ORF">GPA25_07985</name>
</gene>
<dbReference type="InterPro" id="IPR004776">
    <property type="entry name" value="Mem_transp_PIN-like"/>
</dbReference>
<dbReference type="RefSeq" id="WP_169259849.1">
    <property type="nucleotide sequence ID" value="NZ_WTVQ01000010.1"/>
</dbReference>
<evidence type="ECO:0000256" key="2">
    <source>
        <dbReference type="ARBA" id="ARBA00010145"/>
    </source>
</evidence>
<dbReference type="InterPro" id="IPR038770">
    <property type="entry name" value="Na+/solute_symporter_sf"/>
</dbReference>